<evidence type="ECO:0000259" key="6">
    <source>
        <dbReference type="Pfam" id="PF17210"/>
    </source>
</evidence>
<dbReference type="GO" id="GO:0005576">
    <property type="term" value="C:extracellular region"/>
    <property type="evidence" value="ECO:0007669"/>
    <property type="project" value="UniProtKB-SubCell"/>
</dbReference>
<dbReference type="Gene3D" id="2.60.40.10">
    <property type="entry name" value="Immunoglobulins"/>
    <property type="match status" value="2"/>
</dbReference>
<evidence type="ECO:0000259" key="7">
    <source>
        <dbReference type="Pfam" id="PF20009"/>
    </source>
</evidence>
<organism evidence="8">
    <name type="scientific">uncultured Thiotrichaceae bacterium</name>
    <dbReference type="NCBI Taxonomy" id="298394"/>
    <lineage>
        <taxon>Bacteria</taxon>
        <taxon>Pseudomonadati</taxon>
        <taxon>Pseudomonadota</taxon>
        <taxon>Gammaproteobacteria</taxon>
        <taxon>Thiotrichales</taxon>
        <taxon>Thiotrichaceae</taxon>
        <taxon>environmental samples</taxon>
    </lineage>
</organism>
<dbReference type="SUPFAM" id="SSF117074">
    <property type="entry name" value="Hypothetical protein PA1324"/>
    <property type="match status" value="2"/>
</dbReference>
<name>A0A6S6U470_9GAMM</name>
<feature type="region of interest" description="Disordered" evidence="4">
    <location>
        <begin position="1275"/>
        <end position="1300"/>
    </location>
</feature>
<evidence type="ECO:0000256" key="5">
    <source>
        <dbReference type="SAM" id="SignalP"/>
    </source>
</evidence>
<sequence>MLKKKPTLLLLALFIFSFASNVYADPRLSLNLFGPGVQDGSAPFNEDGNCATASSVAAAGDDCGESNNQVRSQDTVIFNWSITASEYTAGQADPQNVILEQTLDLSTNAKVSFERIPARCTPAGDGGTNPASSITQSGSQLTLLCNVGELKEGQQISFSTVAKVSGESWNGETFKSNQQVYSNADNGSSNAISSVAPEIGPISISARPRMDLISSPFRGYYVYGKKDVGTGFGLENGYYTFYNFRIATHKKSGTEAVTQPISFTSELTATKQAENGVDYTASGMEYYMTQCIYNPSGWAGEVYGKESYGASNLTTYPLERKVIQSGTCTYNRDAAAGNAGAYTMTVSGADLSGDRFPTEAIGGADLSAGPYYYVNMRVQFFIPTRVIDDEDGDVDGVGSIYIKNVLKDFAPVGVSTVPNYGADDEPGFDGTAMSDGSISNNIAPAYNYQIVTKGTFSNYYYKDDLDTGVNYRNLDGVVSHNGVGMVGPGQSFIDKVHFGNNGSVDLENPEACMAFDNTVMKLTDRGNTRGTPGTYAYVGTTTTGGFDHTNYIVEYGHADFSGDNPLDTDDADSLSNYNTQTGRYEGNWLQQASARCDDSLTTWVTEQTLRSGSVIGIDDVNVVRARLKDDKEATVRLEPSQYIRLTAPLEVRDNFFGGPNDGDLIPNGTILATFGSARTDKWNSAWTPNDTSADKRPYWPSPETGNRDGDRVTFTRVQSAIDSESLLPVASPGDTSTTIAGKQIVWKVSTAISSILSPPPEVTNVQIIDELPPEATYNKDCTVNYEDADGNVIGTPADVVQYNTDRNGDAKTGYTRLIWNLGTWTANTAIAPRVICTDSDSLAPNGTDVINFSEIKGDGLTGTQTERSDTHTISLEQIGSIQVSKKVEVTLDDVNSQQKYELSFANFAVSYGIEPPTIIDVFPFNNDVEADGITVQTKTNGAVKLSGAPSISWLSGATDGAPLGTWYYTTDAASSVIRDPNLNVSNWVSEAALAGDFSQVTAIKFVSNYDLEKSGDPHQGMTASFTLDIGDPTDPNSANANKPGDSYSNLFTLGTASLTGGQYLRSNTVRVDVASYSVGDLIFADVDGDLKYDASIDTPAPDGITVELRKATDDSLVDSTTTGTKGPGRYLFVDVASGDYYITIPASQFADGAVLEDWDTLVTVAGADDDKNEDLAQDGYTTGTVIANGLRSNVFTLSATAPLPGQVPVGNEPLGENSGGITDTTNDDFSNLTLDIGLKPVFDYGDAPDTYGDAGHGIPETPTVYLGVLTPDTERFPQNTVNGGNDGTGDDQDGKNDEDGIQLLPSLSMLDTRFQVNVSTHNRSTEDATLMAWIDFDKSGTFDANEATSVPVTSGGGGVKELVWDNIAAGTIQAGTIWMRIRLSTDAYLTADNAKVALFDGEVEDYSFTVVEGVKVSGSVFNDSNVSGGIKESAENGLSNVTVVLYDAVNTRCMSTKTDAEGYYQFTDVTTGPYTLYEAANESVANPAQCPPAARDLVGYRSTTVNMRSITVSNADIIKQDFGDVLPPMFSPDHSNTVLPNNVVHYAHKFTTRGNGNVSFTSDNSVPASVGWSSVLYRDIDCNGQLDGADGNAAIAASLPVTAGKDICLINKVFAPSNMSNGESFINKIRADYDFNGNTVAGVMTLEVTDLTKANSADTEGGVSRLELRKTVENTSQGTAETETQNEAKPTNVLKYRIYYRNTGTAGLTELVIKDTVPIYTVLKNSPVCGIPLPATLTSCTPSVNGDDITWSFLPTDTLKGGDGGHVSYEVEVK</sequence>
<proteinExistence type="predicted"/>
<protein>
    <submittedName>
        <fullName evidence="8">Uncharacterized protein</fullName>
    </submittedName>
</protein>
<feature type="chain" id="PRO_5028461874" evidence="5">
    <location>
        <begin position="25"/>
        <end position="1774"/>
    </location>
</feature>
<dbReference type="EMBL" id="CACVAY010000117">
    <property type="protein sequence ID" value="CAA6824060.1"/>
    <property type="molecule type" value="Genomic_DNA"/>
</dbReference>
<feature type="region of interest" description="Disordered" evidence="4">
    <location>
        <begin position="683"/>
        <end position="710"/>
    </location>
</feature>
<dbReference type="InterPro" id="IPR033764">
    <property type="entry name" value="Sdr_B"/>
</dbReference>
<comment type="subcellular location">
    <subcellularLocation>
        <location evidence="1">Secreted</location>
    </subcellularLocation>
</comment>
<dbReference type="Pfam" id="PF20009">
    <property type="entry name" value="GEVED"/>
    <property type="match status" value="1"/>
</dbReference>
<dbReference type="Pfam" id="PF17210">
    <property type="entry name" value="SdrD_B"/>
    <property type="match status" value="1"/>
</dbReference>
<feature type="domain" description="SD-repeat containing protein B" evidence="6">
    <location>
        <begin position="1419"/>
        <end position="1479"/>
    </location>
</feature>
<evidence type="ECO:0000256" key="3">
    <source>
        <dbReference type="ARBA" id="ARBA00022729"/>
    </source>
</evidence>
<dbReference type="InterPro" id="IPR045474">
    <property type="entry name" value="GEVED"/>
</dbReference>
<evidence type="ECO:0000256" key="4">
    <source>
        <dbReference type="SAM" id="MobiDB-lite"/>
    </source>
</evidence>
<feature type="signal peptide" evidence="5">
    <location>
        <begin position="1"/>
        <end position="24"/>
    </location>
</feature>
<accession>A0A6S6U470</accession>
<gene>
    <name evidence="8" type="ORF">HELGO_WM6764</name>
</gene>
<evidence type="ECO:0000256" key="1">
    <source>
        <dbReference type="ARBA" id="ARBA00004613"/>
    </source>
</evidence>
<keyword evidence="2" id="KW-0964">Secreted</keyword>
<dbReference type="InterPro" id="IPR013783">
    <property type="entry name" value="Ig-like_fold"/>
</dbReference>
<reference evidence="8" key="1">
    <citation type="submission" date="2020-01" db="EMBL/GenBank/DDBJ databases">
        <authorList>
            <person name="Meier V. D."/>
            <person name="Meier V D."/>
        </authorList>
    </citation>
    <scope>NUCLEOTIDE SEQUENCE</scope>
    <source>
        <strain evidence="8">HLG_WM_MAG_07</strain>
    </source>
</reference>
<evidence type="ECO:0000313" key="8">
    <source>
        <dbReference type="EMBL" id="CAA6824060.1"/>
    </source>
</evidence>
<evidence type="ECO:0000256" key="2">
    <source>
        <dbReference type="ARBA" id="ARBA00022525"/>
    </source>
</evidence>
<feature type="domain" description="GEVED" evidence="7">
    <location>
        <begin position="1330"/>
        <end position="1408"/>
    </location>
</feature>
<keyword evidence="3 5" id="KW-0732">Signal</keyword>